<gene>
    <name evidence="1" type="ORF">PAXINDRAFT_27348</name>
</gene>
<name>A0A0C9T866_PAXIN</name>
<proteinExistence type="predicted"/>
<dbReference type="Proteomes" id="UP000053647">
    <property type="component" value="Unassembled WGS sequence"/>
</dbReference>
<protein>
    <submittedName>
        <fullName evidence="1">Uncharacterized protein</fullName>
    </submittedName>
</protein>
<dbReference type="HOGENOM" id="CLU_2628609_0_0_1"/>
<feature type="non-terminal residue" evidence="1">
    <location>
        <position position="78"/>
    </location>
</feature>
<evidence type="ECO:0000313" key="1">
    <source>
        <dbReference type="EMBL" id="KIJ07358.1"/>
    </source>
</evidence>
<dbReference type="EMBL" id="KN819920">
    <property type="protein sequence ID" value="KIJ07358.1"/>
    <property type="molecule type" value="Genomic_DNA"/>
</dbReference>
<keyword evidence="2" id="KW-1185">Reference proteome</keyword>
<feature type="non-terminal residue" evidence="1">
    <location>
        <position position="1"/>
    </location>
</feature>
<reference evidence="2" key="2">
    <citation type="submission" date="2015-01" db="EMBL/GenBank/DDBJ databases">
        <title>Evolutionary Origins and Diversification of the Mycorrhizal Mutualists.</title>
        <authorList>
            <consortium name="DOE Joint Genome Institute"/>
            <consortium name="Mycorrhizal Genomics Consortium"/>
            <person name="Kohler A."/>
            <person name="Kuo A."/>
            <person name="Nagy L.G."/>
            <person name="Floudas D."/>
            <person name="Copeland A."/>
            <person name="Barry K.W."/>
            <person name="Cichocki N."/>
            <person name="Veneault-Fourrey C."/>
            <person name="LaButti K."/>
            <person name="Lindquist E.A."/>
            <person name="Lipzen A."/>
            <person name="Lundell T."/>
            <person name="Morin E."/>
            <person name="Murat C."/>
            <person name="Riley R."/>
            <person name="Ohm R."/>
            <person name="Sun H."/>
            <person name="Tunlid A."/>
            <person name="Henrissat B."/>
            <person name="Grigoriev I.V."/>
            <person name="Hibbett D.S."/>
            <person name="Martin F."/>
        </authorList>
    </citation>
    <scope>NUCLEOTIDE SEQUENCE [LARGE SCALE GENOMIC DNA]</scope>
    <source>
        <strain evidence="2">ATCC 200175</strain>
    </source>
</reference>
<accession>A0A0C9T866</accession>
<evidence type="ECO:0000313" key="2">
    <source>
        <dbReference type="Proteomes" id="UP000053647"/>
    </source>
</evidence>
<sequence length="78" mass="8754">VLYAPQAVNNLLLIGRLNEEGGRTIAGGGKITLFDSKRQTFAVGHQINKLYWLSMSPIEQDVSNIATEICTHTWETWH</sequence>
<organism evidence="1 2">
    <name type="scientific">Paxillus involutus ATCC 200175</name>
    <dbReference type="NCBI Taxonomy" id="664439"/>
    <lineage>
        <taxon>Eukaryota</taxon>
        <taxon>Fungi</taxon>
        <taxon>Dikarya</taxon>
        <taxon>Basidiomycota</taxon>
        <taxon>Agaricomycotina</taxon>
        <taxon>Agaricomycetes</taxon>
        <taxon>Agaricomycetidae</taxon>
        <taxon>Boletales</taxon>
        <taxon>Paxilineae</taxon>
        <taxon>Paxillaceae</taxon>
        <taxon>Paxillus</taxon>
    </lineage>
</organism>
<reference evidence="1 2" key="1">
    <citation type="submission" date="2014-06" db="EMBL/GenBank/DDBJ databases">
        <authorList>
            <consortium name="DOE Joint Genome Institute"/>
            <person name="Kuo A."/>
            <person name="Kohler A."/>
            <person name="Nagy L.G."/>
            <person name="Floudas D."/>
            <person name="Copeland A."/>
            <person name="Barry K.W."/>
            <person name="Cichocki N."/>
            <person name="Veneault-Fourrey C."/>
            <person name="LaButti K."/>
            <person name="Lindquist E.A."/>
            <person name="Lipzen A."/>
            <person name="Lundell T."/>
            <person name="Morin E."/>
            <person name="Murat C."/>
            <person name="Sun H."/>
            <person name="Tunlid A."/>
            <person name="Henrissat B."/>
            <person name="Grigoriev I.V."/>
            <person name="Hibbett D.S."/>
            <person name="Martin F."/>
            <person name="Nordberg H.P."/>
            <person name="Cantor M.N."/>
            <person name="Hua S.X."/>
        </authorList>
    </citation>
    <scope>NUCLEOTIDE SEQUENCE [LARGE SCALE GENOMIC DNA]</scope>
    <source>
        <strain evidence="1 2">ATCC 200175</strain>
    </source>
</reference>
<dbReference type="AlphaFoldDB" id="A0A0C9T866"/>
<dbReference type="OrthoDB" id="3340343at2759"/>